<reference evidence="1 2" key="1">
    <citation type="submission" date="2020-08" db="EMBL/GenBank/DDBJ databases">
        <title>Genomic Encyclopedia of Type Strains, Phase IV (KMG-IV): sequencing the most valuable type-strain genomes for metagenomic binning, comparative biology and taxonomic classification.</title>
        <authorList>
            <person name="Goeker M."/>
        </authorList>
    </citation>
    <scope>NUCLEOTIDE SEQUENCE [LARGE SCALE GENOMIC DNA]</scope>
    <source>
        <strain evidence="1 2">DSM 23562</strain>
    </source>
</reference>
<dbReference type="RefSeq" id="WP_184202479.1">
    <property type="nucleotide sequence ID" value="NZ_JACHGW010000004.1"/>
</dbReference>
<evidence type="ECO:0000313" key="1">
    <source>
        <dbReference type="EMBL" id="MBB6052822.1"/>
    </source>
</evidence>
<protein>
    <submittedName>
        <fullName evidence="1">Uncharacterized protein</fullName>
    </submittedName>
</protein>
<dbReference type="Proteomes" id="UP000520814">
    <property type="component" value="Unassembled WGS sequence"/>
</dbReference>
<comment type="caution">
    <text evidence="1">The sequence shown here is derived from an EMBL/GenBank/DDBJ whole genome shotgun (WGS) entry which is preliminary data.</text>
</comment>
<proteinExistence type="predicted"/>
<gene>
    <name evidence="1" type="ORF">HNQ39_004643</name>
</gene>
<evidence type="ECO:0000313" key="2">
    <source>
        <dbReference type="Proteomes" id="UP000520814"/>
    </source>
</evidence>
<keyword evidence="2" id="KW-1185">Reference proteome</keyword>
<name>A0A7W9SU14_ARMRO</name>
<dbReference type="EMBL" id="JACHGW010000004">
    <property type="protein sequence ID" value="MBB6052822.1"/>
    <property type="molecule type" value="Genomic_DNA"/>
</dbReference>
<sequence length="116" mass="13272">MSVRYLVVTNPLREPYYGLAVLHADYRTRTIAPVIVADPDGKTVPSRLVNETLGEPEADGKRRWSFDLEFFCDCDPLATVAYAARFGDDPASQVPEDQWRWRRKEGVLMAIERENL</sequence>
<accession>A0A7W9SU14</accession>
<organism evidence="1 2">
    <name type="scientific">Armatimonas rosea</name>
    <dbReference type="NCBI Taxonomy" id="685828"/>
    <lineage>
        <taxon>Bacteria</taxon>
        <taxon>Bacillati</taxon>
        <taxon>Armatimonadota</taxon>
        <taxon>Armatimonadia</taxon>
        <taxon>Armatimonadales</taxon>
        <taxon>Armatimonadaceae</taxon>
        <taxon>Armatimonas</taxon>
    </lineage>
</organism>
<dbReference type="AlphaFoldDB" id="A0A7W9SU14"/>